<name>A0A382N6T2_9ZZZZ</name>
<protein>
    <submittedName>
        <fullName evidence="2">Uncharacterized protein</fullName>
    </submittedName>
</protein>
<evidence type="ECO:0000256" key="1">
    <source>
        <dbReference type="SAM" id="Phobius"/>
    </source>
</evidence>
<proteinExistence type="predicted"/>
<keyword evidence="1" id="KW-1133">Transmembrane helix</keyword>
<accession>A0A382N6T2</accession>
<keyword evidence="1" id="KW-0472">Membrane</keyword>
<evidence type="ECO:0000313" key="2">
    <source>
        <dbReference type="EMBL" id="SVC55492.1"/>
    </source>
</evidence>
<keyword evidence="1" id="KW-0812">Transmembrane</keyword>
<dbReference type="AlphaFoldDB" id="A0A382N6T2"/>
<reference evidence="2" key="1">
    <citation type="submission" date="2018-05" db="EMBL/GenBank/DDBJ databases">
        <authorList>
            <person name="Lanie J.A."/>
            <person name="Ng W.-L."/>
            <person name="Kazmierczak K.M."/>
            <person name="Andrzejewski T.M."/>
            <person name="Davidsen T.M."/>
            <person name="Wayne K.J."/>
            <person name="Tettelin H."/>
            <person name="Glass J.I."/>
            <person name="Rusch D."/>
            <person name="Podicherti R."/>
            <person name="Tsui H.-C.T."/>
            <person name="Winkler M.E."/>
        </authorList>
    </citation>
    <scope>NUCLEOTIDE SEQUENCE</scope>
</reference>
<organism evidence="2">
    <name type="scientific">marine metagenome</name>
    <dbReference type="NCBI Taxonomy" id="408172"/>
    <lineage>
        <taxon>unclassified sequences</taxon>
        <taxon>metagenomes</taxon>
        <taxon>ecological metagenomes</taxon>
    </lineage>
</organism>
<dbReference type="EMBL" id="UINC01097627">
    <property type="protein sequence ID" value="SVC55492.1"/>
    <property type="molecule type" value="Genomic_DNA"/>
</dbReference>
<gene>
    <name evidence="2" type="ORF">METZ01_LOCUS308346</name>
</gene>
<sequence length="46" mass="5446">MVTKELMDNSLRPNSFRTLKHTLSWLYVWGIAFGYIEAAIVIYLRK</sequence>
<feature type="non-terminal residue" evidence="2">
    <location>
        <position position="46"/>
    </location>
</feature>
<feature type="transmembrane region" description="Helical" evidence="1">
    <location>
        <begin position="25"/>
        <end position="44"/>
    </location>
</feature>